<feature type="transmembrane region" description="Helical" evidence="2">
    <location>
        <begin position="61"/>
        <end position="84"/>
    </location>
</feature>
<dbReference type="Proteomes" id="UP000465622">
    <property type="component" value="Chromosome"/>
</dbReference>
<keyword evidence="2" id="KW-0472">Membrane</keyword>
<keyword evidence="2" id="KW-1133">Transmembrane helix</keyword>
<feature type="region of interest" description="Disordered" evidence="1">
    <location>
        <begin position="152"/>
        <end position="185"/>
    </location>
</feature>
<evidence type="ECO:0000313" key="3">
    <source>
        <dbReference type="EMBL" id="BBX35971.1"/>
    </source>
</evidence>
<accession>A0ABM7HZC2</accession>
<evidence type="ECO:0000256" key="2">
    <source>
        <dbReference type="SAM" id="Phobius"/>
    </source>
</evidence>
<sequence length="185" mass="18761">MRISTIIALGSLAAAILLGGLSAALGGTATKCTPVQRPRPDGGFVTLQDCAVGAVTPGKLFAGIAGLCFLVAVLAGFVAVVSALTRPMDRALSPTVSAAADGGARAAAAARQAHAARAERRQQQGYGGYSANSGGGYGTGYIDAEVVDFPETEDWLNTDPVQPEPSPSTDDRPRSGWGRGVQFGD</sequence>
<organism evidence="3 4">
    <name type="scientific">Mycolicibacterium mageritense</name>
    <name type="common">Mycobacterium mageritense</name>
    <dbReference type="NCBI Taxonomy" id="53462"/>
    <lineage>
        <taxon>Bacteria</taxon>
        <taxon>Bacillati</taxon>
        <taxon>Actinomycetota</taxon>
        <taxon>Actinomycetes</taxon>
        <taxon>Mycobacteriales</taxon>
        <taxon>Mycobacteriaceae</taxon>
        <taxon>Mycolicibacterium</taxon>
    </lineage>
</organism>
<dbReference type="EMBL" id="AP022567">
    <property type="protein sequence ID" value="BBX35971.1"/>
    <property type="molecule type" value="Genomic_DNA"/>
</dbReference>
<keyword evidence="4" id="KW-1185">Reference proteome</keyword>
<proteinExistence type="predicted"/>
<protein>
    <submittedName>
        <fullName evidence="3">Uncharacterized protein</fullName>
    </submittedName>
</protein>
<keyword evidence="2" id="KW-0812">Transmembrane</keyword>
<evidence type="ECO:0000256" key="1">
    <source>
        <dbReference type="SAM" id="MobiDB-lite"/>
    </source>
</evidence>
<name>A0ABM7HZC2_MYCME</name>
<gene>
    <name evidence="3" type="ORF">MMAGJ_52530</name>
</gene>
<evidence type="ECO:0000313" key="4">
    <source>
        <dbReference type="Proteomes" id="UP000465622"/>
    </source>
</evidence>
<reference evidence="3 4" key="1">
    <citation type="journal article" date="2019" name="Emerg. Microbes Infect.">
        <title>Comprehensive subspecies identification of 175 nontuberculous mycobacteria species based on 7547 genomic profiles.</title>
        <authorList>
            <person name="Matsumoto Y."/>
            <person name="Kinjo T."/>
            <person name="Motooka D."/>
            <person name="Nabeya D."/>
            <person name="Jung N."/>
            <person name="Uechi K."/>
            <person name="Horii T."/>
            <person name="Iida T."/>
            <person name="Fujita J."/>
            <person name="Nakamura S."/>
        </authorList>
    </citation>
    <scope>NUCLEOTIDE SEQUENCE [LARGE SCALE GENOMIC DNA]</scope>
    <source>
        <strain evidence="3 4">JCM 12375</strain>
    </source>
</reference>